<evidence type="ECO:0000256" key="2">
    <source>
        <dbReference type="ARBA" id="ARBA00023015"/>
    </source>
</evidence>
<dbReference type="PANTHER" id="PTHR30419:SF24">
    <property type="entry name" value="HTH-TYPE TRANSCRIPTIONAL REGULATOR CZCR"/>
    <property type="match status" value="1"/>
</dbReference>
<evidence type="ECO:0000256" key="1">
    <source>
        <dbReference type="ARBA" id="ARBA00009437"/>
    </source>
</evidence>
<keyword evidence="3" id="KW-0238">DNA-binding</keyword>
<dbReference type="SUPFAM" id="SSF53850">
    <property type="entry name" value="Periplasmic binding protein-like II"/>
    <property type="match status" value="1"/>
</dbReference>
<comment type="caution">
    <text evidence="6">The sequence shown here is derived from an EMBL/GenBank/DDBJ whole genome shotgun (WGS) entry which is preliminary data.</text>
</comment>
<dbReference type="InterPro" id="IPR050950">
    <property type="entry name" value="HTH-type_LysR_regulators"/>
</dbReference>
<evidence type="ECO:0000256" key="3">
    <source>
        <dbReference type="ARBA" id="ARBA00023125"/>
    </source>
</evidence>
<dbReference type="EMBL" id="JAAAMV010000009">
    <property type="protein sequence ID" value="NBD24864.1"/>
    <property type="molecule type" value="Genomic_DNA"/>
</dbReference>
<evidence type="ECO:0000259" key="5">
    <source>
        <dbReference type="PROSITE" id="PS50931"/>
    </source>
</evidence>
<gene>
    <name evidence="6" type="ORF">GT019_13345</name>
</gene>
<organism evidence="6 7">
    <name type="scientific">Paenibacillus glycinis</name>
    <dbReference type="NCBI Taxonomy" id="2697035"/>
    <lineage>
        <taxon>Bacteria</taxon>
        <taxon>Bacillati</taxon>
        <taxon>Bacillota</taxon>
        <taxon>Bacilli</taxon>
        <taxon>Bacillales</taxon>
        <taxon>Paenibacillaceae</taxon>
        <taxon>Paenibacillus</taxon>
    </lineage>
</organism>
<dbReference type="Gene3D" id="3.40.190.290">
    <property type="match status" value="1"/>
</dbReference>
<sequence length="291" mass="32738">MNKSLLQLIVRIADLGSFTKAGQELNMTQPAVSRAVNALEAELGVGLWIRNRRKGVVLTDVGERIVYLFRGILDGYEKVGQEVAREKGLETGIVRIGAFPVASTYFVPKIISDITRTYPNIRFDILEGTIAEIKTWLDSRRIDVGFIIPPVDDYEAFHLHREELYAVLRADHPLSAKPVIEASDLLDQSLILCKAGYESPVIEWFDRSGETIQAKYSLYNNMTALQFIQEGMGVAVMAELSLQSVPDDVVRRRLSPTGHRDIHMAVTSFEDCSIAVRLFIDTARRLFRIEP</sequence>
<dbReference type="PROSITE" id="PS50931">
    <property type="entry name" value="HTH_LYSR"/>
    <property type="match status" value="1"/>
</dbReference>
<dbReference type="SUPFAM" id="SSF46785">
    <property type="entry name" value="Winged helix' DNA-binding domain"/>
    <property type="match status" value="1"/>
</dbReference>
<dbReference type="InterPro" id="IPR036388">
    <property type="entry name" value="WH-like_DNA-bd_sf"/>
</dbReference>
<dbReference type="InterPro" id="IPR036390">
    <property type="entry name" value="WH_DNA-bd_sf"/>
</dbReference>
<feature type="domain" description="HTH lysR-type" evidence="5">
    <location>
        <begin position="1"/>
        <end position="59"/>
    </location>
</feature>
<dbReference type="Proteomes" id="UP000665561">
    <property type="component" value="Unassembled WGS sequence"/>
</dbReference>
<dbReference type="InterPro" id="IPR000847">
    <property type="entry name" value="LysR_HTH_N"/>
</dbReference>
<proteinExistence type="inferred from homology"/>
<keyword evidence="7" id="KW-1185">Reference proteome</keyword>
<dbReference type="PRINTS" id="PR00039">
    <property type="entry name" value="HTHLYSR"/>
</dbReference>
<dbReference type="Pfam" id="PF03466">
    <property type="entry name" value="LysR_substrate"/>
    <property type="match status" value="1"/>
</dbReference>
<evidence type="ECO:0000313" key="7">
    <source>
        <dbReference type="Proteomes" id="UP000665561"/>
    </source>
</evidence>
<dbReference type="CDD" id="cd05466">
    <property type="entry name" value="PBP2_LTTR_substrate"/>
    <property type="match status" value="1"/>
</dbReference>
<comment type="similarity">
    <text evidence="1">Belongs to the LysR transcriptional regulatory family.</text>
</comment>
<protein>
    <submittedName>
        <fullName evidence="6">LysR family transcriptional regulator</fullName>
    </submittedName>
</protein>
<dbReference type="Pfam" id="PF00126">
    <property type="entry name" value="HTH_1"/>
    <property type="match status" value="1"/>
</dbReference>
<dbReference type="PANTHER" id="PTHR30419">
    <property type="entry name" value="HTH-TYPE TRANSCRIPTIONAL REGULATOR YBHD"/>
    <property type="match status" value="1"/>
</dbReference>
<accession>A0ABW9XQF5</accession>
<evidence type="ECO:0000313" key="6">
    <source>
        <dbReference type="EMBL" id="NBD24864.1"/>
    </source>
</evidence>
<dbReference type="Gene3D" id="1.10.10.10">
    <property type="entry name" value="Winged helix-like DNA-binding domain superfamily/Winged helix DNA-binding domain"/>
    <property type="match status" value="1"/>
</dbReference>
<keyword evidence="2" id="KW-0805">Transcription regulation</keyword>
<keyword evidence="4" id="KW-0804">Transcription</keyword>
<evidence type="ECO:0000256" key="4">
    <source>
        <dbReference type="ARBA" id="ARBA00023163"/>
    </source>
</evidence>
<reference evidence="6 7" key="1">
    <citation type="submission" date="2020-01" db="EMBL/GenBank/DDBJ databases">
        <title>Paenibacillus soybeanensis sp. nov. isolated from the nodules of soybean (Glycine max(L.) Merr).</title>
        <authorList>
            <person name="Wang H."/>
        </authorList>
    </citation>
    <scope>NUCLEOTIDE SEQUENCE [LARGE SCALE GENOMIC DNA]</scope>
    <source>
        <strain evidence="6 7">T1</strain>
    </source>
</reference>
<name>A0ABW9XQF5_9BACL</name>
<dbReference type="InterPro" id="IPR005119">
    <property type="entry name" value="LysR_subst-bd"/>
</dbReference>
<dbReference type="RefSeq" id="WP_161743673.1">
    <property type="nucleotide sequence ID" value="NZ_JAAAMV010000009.1"/>
</dbReference>